<dbReference type="PROSITE" id="PS50801">
    <property type="entry name" value="STAS"/>
    <property type="match status" value="1"/>
</dbReference>
<accession>S3L317</accession>
<dbReference type="Proteomes" id="UP000014541">
    <property type="component" value="Unassembled WGS sequence"/>
</dbReference>
<dbReference type="STRING" id="1125699.HMPREF9194_01500"/>
<dbReference type="CDD" id="cd07043">
    <property type="entry name" value="STAS_anti-anti-sigma_factors"/>
    <property type="match status" value="1"/>
</dbReference>
<comment type="caution">
    <text evidence="2">The sequence shown here is derived from an EMBL/GenBank/DDBJ whole genome shotgun (WGS) entry which is preliminary data.</text>
</comment>
<dbReference type="InterPro" id="IPR036513">
    <property type="entry name" value="STAS_dom_sf"/>
</dbReference>
<feature type="domain" description="STAS" evidence="1">
    <location>
        <begin position="4"/>
        <end position="108"/>
    </location>
</feature>
<dbReference type="eggNOG" id="COG1366">
    <property type="taxonomic scope" value="Bacteria"/>
</dbReference>
<dbReference type="HOGENOM" id="CLU_115403_14_1_12"/>
<evidence type="ECO:0000259" key="1">
    <source>
        <dbReference type="PROSITE" id="PS50801"/>
    </source>
</evidence>
<reference evidence="2 3" key="1">
    <citation type="submission" date="2013-04" db="EMBL/GenBank/DDBJ databases">
        <title>The Genome Sequence of Treponema maltophilum ATCC 51939.</title>
        <authorList>
            <consortium name="The Broad Institute Genomics Platform"/>
            <person name="Earl A."/>
            <person name="Ward D."/>
            <person name="Feldgarden M."/>
            <person name="Gevers D."/>
            <person name="Leonetti C."/>
            <person name="Blanton J.M."/>
            <person name="Dewhirst F.E."/>
            <person name="Izard J."/>
            <person name="Walker B."/>
            <person name="Young S."/>
            <person name="Zeng Q."/>
            <person name="Gargeya S."/>
            <person name="Fitzgerald M."/>
            <person name="Haas B."/>
            <person name="Abouelleil A."/>
            <person name="Allen A.W."/>
            <person name="Alvarado L."/>
            <person name="Arachchi H.M."/>
            <person name="Berlin A.M."/>
            <person name="Chapman S.B."/>
            <person name="Gainer-Dewar J."/>
            <person name="Goldberg J."/>
            <person name="Griggs A."/>
            <person name="Gujja S."/>
            <person name="Hansen M."/>
            <person name="Howarth C."/>
            <person name="Imamovic A."/>
            <person name="Ireland A."/>
            <person name="Larimer J."/>
            <person name="McCowan C."/>
            <person name="Murphy C."/>
            <person name="Pearson M."/>
            <person name="Poon T.W."/>
            <person name="Priest M."/>
            <person name="Roberts A."/>
            <person name="Saif S."/>
            <person name="Shea T."/>
            <person name="Sisk P."/>
            <person name="Sykes S."/>
            <person name="Wortman J."/>
            <person name="Nusbaum C."/>
            <person name="Birren B."/>
        </authorList>
    </citation>
    <scope>NUCLEOTIDE SEQUENCE [LARGE SCALE GENOMIC DNA]</scope>
    <source>
        <strain evidence="2 3">ATCC 51939</strain>
    </source>
</reference>
<dbReference type="InterPro" id="IPR002645">
    <property type="entry name" value="STAS_dom"/>
</dbReference>
<dbReference type="AlphaFoldDB" id="S3L317"/>
<name>S3L317_TREMA</name>
<dbReference type="OrthoDB" id="360941at2"/>
<sequence length="108" mass="11954">MEQLIIQEKNAPNYILLELTGPVNSYTFAEFEKRAYEIIKETHLVLDMSKVSAIDSCGLSVLFGCFNDGKPKSHTVFLLKPSAAVTDALAATGFDDTFRRIHSVTEIA</sequence>
<dbReference type="Gene3D" id="3.30.750.24">
    <property type="entry name" value="STAS domain"/>
    <property type="match status" value="1"/>
</dbReference>
<proteinExistence type="predicted"/>
<evidence type="ECO:0000313" key="3">
    <source>
        <dbReference type="Proteomes" id="UP000014541"/>
    </source>
</evidence>
<dbReference type="GO" id="GO:0043856">
    <property type="term" value="F:anti-sigma factor antagonist activity"/>
    <property type="evidence" value="ECO:0007669"/>
    <property type="project" value="TreeGrafter"/>
</dbReference>
<evidence type="ECO:0000313" key="2">
    <source>
        <dbReference type="EMBL" id="EPF31159.1"/>
    </source>
</evidence>
<dbReference type="PATRIC" id="fig|1125699.3.peg.1514"/>
<protein>
    <submittedName>
        <fullName evidence="2">Anti-anti-sigma factor</fullName>
    </submittedName>
</protein>
<dbReference type="RefSeq" id="WP_016525770.1">
    <property type="nucleotide sequence ID" value="NZ_KE332518.1"/>
</dbReference>
<organism evidence="2 3">
    <name type="scientific">Treponema maltophilum ATCC 51939</name>
    <dbReference type="NCBI Taxonomy" id="1125699"/>
    <lineage>
        <taxon>Bacteria</taxon>
        <taxon>Pseudomonadati</taxon>
        <taxon>Spirochaetota</taxon>
        <taxon>Spirochaetia</taxon>
        <taxon>Spirochaetales</taxon>
        <taxon>Treponemataceae</taxon>
        <taxon>Treponema</taxon>
    </lineage>
</organism>
<dbReference type="SUPFAM" id="SSF52091">
    <property type="entry name" value="SpoIIaa-like"/>
    <property type="match status" value="1"/>
</dbReference>
<keyword evidence="3" id="KW-1185">Reference proteome</keyword>
<dbReference type="EMBL" id="ATFF01000006">
    <property type="protein sequence ID" value="EPF31159.1"/>
    <property type="molecule type" value="Genomic_DNA"/>
</dbReference>
<dbReference type="Pfam" id="PF01740">
    <property type="entry name" value="STAS"/>
    <property type="match status" value="1"/>
</dbReference>
<gene>
    <name evidence="2" type="ORF">HMPREF9194_01500</name>
</gene>
<dbReference type="PANTHER" id="PTHR33495">
    <property type="entry name" value="ANTI-SIGMA FACTOR ANTAGONIST TM_1081-RELATED-RELATED"/>
    <property type="match status" value="1"/>
</dbReference>